<sequence length="376" mass="39651">MKVKHLAFSVLTTAALATFVANGEAEASSNTYKVKSGDSLWKIATEHKLSVSEIKKINNLSSDIIFPGQNLSLSGTYKAPANNQSKQQTSTAKPASSASAASGSVYTVKRGDTLSRIAANNGMSVANIKKLNNLKGDLILVGQKLKLSSSASTSSSTSAKAPAQTSKPSSPAKAPAKLATGSQTYRVVSGDTLSKIAARHKTTVKNLQALNNLSGTTIYVGQTLKVNGTAKANGKTDSGKVIQTSAPSSTASTSNIVSIAKKYQGVPYKWGGTTPSGFDCSGFIYYVLKEAGLSNSRATAAGYYDRSFSVKSPQAGDFVFFRGTYGGANNVSHMGIYLGNNQFIHASSSQGITISNVNDSYWKKFPREFKKHYSQL</sequence>
<evidence type="ECO:0000256" key="2">
    <source>
        <dbReference type="ARBA" id="ARBA00022670"/>
    </source>
</evidence>
<keyword evidence="2" id="KW-0645">Protease</keyword>
<dbReference type="PANTHER" id="PTHR47360:SF1">
    <property type="entry name" value="ENDOPEPTIDASE NLPC-RELATED"/>
    <property type="match status" value="1"/>
</dbReference>
<protein>
    <submittedName>
        <fullName evidence="11">Peptidoglycan endopeptidase LytE</fullName>
    </submittedName>
</protein>
<keyword evidence="6" id="KW-0788">Thiol protease</keyword>
<feature type="domain" description="LysM" evidence="9">
    <location>
        <begin position="104"/>
        <end position="147"/>
    </location>
</feature>
<feature type="region of interest" description="Disordered" evidence="7">
    <location>
        <begin position="77"/>
        <end position="96"/>
    </location>
</feature>
<dbReference type="InterPro" id="IPR018392">
    <property type="entry name" value="LysM"/>
</dbReference>
<dbReference type="OrthoDB" id="9813368at2"/>
<dbReference type="SUPFAM" id="SSF54001">
    <property type="entry name" value="Cysteine proteinases"/>
    <property type="match status" value="1"/>
</dbReference>
<evidence type="ECO:0000313" key="12">
    <source>
        <dbReference type="Proteomes" id="UP000187550"/>
    </source>
</evidence>
<dbReference type="PROSITE" id="PS51782">
    <property type="entry name" value="LYSM"/>
    <property type="match status" value="3"/>
</dbReference>
<evidence type="ECO:0000256" key="8">
    <source>
        <dbReference type="SAM" id="SignalP"/>
    </source>
</evidence>
<dbReference type="PANTHER" id="PTHR47360">
    <property type="entry name" value="MUREIN DD-ENDOPEPTIDASE MEPS/MUREIN LD-CARBOXYPEPTIDASE"/>
    <property type="match status" value="1"/>
</dbReference>
<feature type="compositionally biased region" description="Polar residues" evidence="7">
    <location>
        <begin position="77"/>
        <end position="94"/>
    </location>
</feature>
<dbReference type="GO" id="GO:0008234">
    <property type="term" value="F:cysteine-type peptidase activity"/>
    <property type="evidence" value="ECO:0007669"/>
    <property type="project" value="UniProtKB-KW"/>
</dbReference>
<name>A0A1U7PHR1_9BACI</name>
<dbReference type="InterPro" id="IPR036779">
    <property type="entry name" value="LysM_dom_sf"/>
</dbReference>
<keyword evidence="5" id="KW-0378">Hydrolase</keyword>
<feature type="compositionally biased region" description="Low complexity" evidence="7">
    <location>
        <begin position="151"/>
        <end position="179"/>
    </location>
</feature>
<keyword evidence="4" id="KW-0677">Repeat</keyword>
<dbReference type="SUPFAM" id="SSF54106">
    <property type="entry name" value="LysM domain"/>
    <property type="match status" value="3"/>
</dbReference>
<dbReference type="SMART" id="SM00257">
    <property type="entry name" value="LysM"/>
    <property type="match status" value="3"/>
</dbReference>
<feature type="signal peptide" evidence="8">
    <location>
        <begin position="1"/>
        <end position="23"/>
    </location>
</feature>
<dbReference type="AlphaFoldDB" id="A0A1U7PHR1"/>
<evidence type="ECO:0000259" key="10">
    <source>
        <dbReference type="PROSITE" id="PS51935"/>
    </source>
</evidence>
<organism evidence="11 12">
    <name type="scientific">Edaphobacillus lindanitolerans</name>
    <dbReference type="NCBI Taxonomy" id="550447"/>
    <lineage>
        <taxon>Bacteria</taxon>
        <taxon>Bacillati</taxon>
        <taxon>Bacillota</taxon>
        <taxon>Bacilli</taxon>
        <taxon>Bacillales</taxon>
        <taxon>Bacillaceae</taxon>
        <taxon>Edaphobacillus</taxon>
    </lineage>
</organism>
<dbReference type="Pfam" id="PF00877">
    <property type="entry name" value="NLPC_P60"/>
    <property type="match status" value="1"/>
</dbReference>
<dbReference type="Gene3D" id="3.90.1720.10">
    <property type="entry name" value="endopeptidase domain like (from Nostoc punctiforme)"/>
    <property type="match status" value="1"/>
</dbReference>
<evidence type="ECO:0000259" key="9">
    <source>
        <dbReference type="PROSITE" id="PS51782"/>
    </source>
</evidence>
<dbReference type="InterPro" id="IPR038765">
    <property type="entry name" value="Papain-like_cys_pep_sf"/>
</dbReference>
<dbReference type="PROSITE" id="PS51935">
    <property type="entry name" value="NLPC_P60"/>
    <property type="match status" value="1"/>
</dbReference>
<evidence type="ECO:0000256" key="1">
    <source>
        <dbReference type="ARBA" id="ARBA00007074"/>
    </source>
</evidence>
<feature type="domain" description="LysM" evidence="9">
    <location>
        <begin position="30"/>
        <end position="73"/>
    </location>
</feature>
<dbReference type="Gene3D" id="3.10.350.10">
    <property type="entry name" value="LysM domain"/>
    <property type="match status" value="3"/>
</dbReference>
<feature type="domain" description="NlpC/P60" evidence="10">
    <location>
        <begin position="250"/>
        <end position="373"/>
    </location>
</feature>
<reference evidence="12" key="1">
    <citation type="submission" date="2017-01" db="EMBL/GenBank/DDBJ databases">
        <authorList>
            <person name="Varghese N."/>
            <person name="Submissions S."/>
        </authorList>
    </citation>
    <scope>NUCLEOTIDE SEQUENCE [LARGE SCALE GENOMIC DNA]</scope>
    <source>
        <strain evidence="12">MNA4</strain>
    </source>
</reference>
<dbReference type="STRING" id="550447.SAMN05428946_0467"/>
<dbReference type="InterPro" id="IPR052062">
    <property type="entry name" value="Murein_DD/LD_carboxypeptidase"/>
</dbReference>
<dbReference type="GO" id="GO:0006508">
    <property type="term" value="P:proteolysis"/>
    <property type="evidence" value="ECO:0007669"/>
    <property type="project" value="UniProtKB-KW"/>
</dbReference>
<dbReference type="Proteomes" id="UP000187550">
    <property type="component" value="Unassembled WGS sequence"/>
</dbReference>
<dbReference type="EMBL" id="FTPL01000001">
    <property type="protein sequence ID" value="SIT69254.1"/>
    <property type="molecule type" value="Genomic_DNA"/>
</dbReference>
<evidence type="ECO:0000256" key="5">
    <source>
        <dbReference type="ARBA" id="ARBA00022801"/>
    </source>
</evidence>
<feature type="domain" description="LysM" evidence="9">
    <location>
        <begin position="183"/>
        <end position="226"/>
    </location>
</feature>
<dbReference type="CDD" id="cd00118">
    <property type="entry name" value="LysM"/>
    <property type="match status" value="3"/>
</dbReference>
<keyword evidence="3 8" id="KW-0732">Signal</keyword>
<dbReference type="RefSeq" id="WP_076756751.1">
    <property type="nucleotide sequence ID" value="NZ_FTPL01000001.1"/>
</dbReference>
<evidence type="ECO:0000256" key="7">
    <source>
        <dbReference type="SAM" id="MobiDB-lite"/>
    </source>
</evidence>
<dbReference type="Pfam" id="PF01476">
    <property type="entry name" value="LysM"/>
    <property type="match status" value="3"/>
</dbReference>
<comment type="similarity">
    <text evidence="1">Belongs to the peptidase C40 family.</text>
</comment>
<evidence type="ECO:0000256" key="6">
    <source>
        <dbReference type="ARBA" id="ARBA00022807"/>
    </source>
</evidence>
<feature type="chain" id="PRO_5039025466" evidence="8">
    <location>
        <begin position="24"/>
        <end position="376"/>
    </location>
</feature>
<dbReference type="InterPro" id="IPR000064">
    <property type="entry name" value="NLP_P60_dom"/>
</dbReference>
<accession>A0A1U7PHR1</accession>
<evidence type="ECO:0000256" key="3">
    <source>
        <dbReference type="ARBA" id="ARBA00022729"/>
    </source>
</evidence>
<gene>
    <name evidence="11" type="ORF">SAMN05428946_0467</name>
</gene>
<evidence type="ECO:0000313" key="11">
    <source>
        <dbReference type="EMBL" id="SIT69254.1"/>
    </source>
</evidence>
<feature type="region of interest" description="Disordered" evidence="7">
    <location>
        <begin position="151"/>
        <end position="180"/>
    </location>
</feature>
<proteinExistence type="inferred from homology"/>
<keyword evidence="12" id="KW-1185">Reference proteome</keyword>
<evidence type="ECO:0000256" key="4">
    <source>
        <dbReference type="ARBA" id="ARBA00022737"/>
    </source>
</evidence>